<dbReference type="InterPro" id="IPR032466">
    <property type="entry name" value="Metal_Hydrolase"/>
</dbReference>
<comment type="caution">
    <text evidence="3">The sequence shown here is derived from an EMBL/GenBank/DDBJ whole genome shotgun (WGS) entry which is preliminary data.</text>
</comment>
<dbReference type="Proteomes" id="UP000301309">
    <property type="component" value="Unassembled WGS sequence"/>
</dbReference>
<keyword evidence="3" id="KW-0378">Hydrolase</keyword>
<dbReference type="PANTHER" id="PTHR43569">
    <property type="entry name" value="AMIDOHYDROLASE"/>
    <property type="match status" value="1"/>
</dbReference>
<sequence>MPVPRRIDAHHHLWDLTRREQPWMDGAWAEPIRRTFTPDDLAPHLDAQGIDATVVVQSSSSVEETRELLALAGGSDRIAGVVGWADLTDPGVGEVLAELAAGPGGDRLVGVRHQVQDEPDPRWLDREDARRGLAAVADAGLVYDLLVTPRELPAALDAVRELPQLRFVLDHAAKPPVASGERDPWAWQLAALAALPNVDCKLSGLVTEADWDGWKPEQVLPYAWHVLDAFGPGRVLFGSDWPVCLLAATYDEVVALADRATLRLGEDERAAVFGGNAARAYGLGTQGPSDGS</sequence>
<dbReference type="SUPFAM" id="SSF51556">
    <property type="entry name" value="Metallo-dependent hydrolases"/>
    <property type="match status" value="1"/>
</dbReference>
<gene>
    <name evidence="3" type="ORF">SVIO_029660</name>
</gene>
<dbReference type="PANTHER" id="PTHR43569:SF2">
    <property type="entry name" value="AMIDOHYDROLASE-RELATED DOMAIN-CONTAINING PROTEIN"/>
    <property type="match status" value="1"/>
</dbReference>
<comment type="similarity">
    <text evidence="1">Belongs to the metallo-dependent hydrolases superfamily.</text>
</comment>
<protein>
    <submittedName>
        <fullName evidence="3">Amidohydrolase</fullName>
    </submittedName>
</protein>
<dbReference type="InterPro" id="IPR006680">
    <property type="entry name" value="Amidohydro-rel"/>
</dbReference>
<dbReference type="Pfam" id="PF04909">
    <property type="entry name" value="Amidohydro_2"/>
    <property type="match status" value="1"/>
</dbReference>
<dbReference type="AlphaFoldDB" id="A0A4D4L2V6"/>
<dbReference type="Gene3D" id="3.20.20.140">
    <property type="entry name" value="Metal-dependent hydrolases"/>
    <property type="match status" value="1"/>
</dbReference>
<dbReference type="EMBL" id="BJHW01000001">
    <property type="protein sequence ID" value="GDY52343.1"/>
    <property type="molecule type" value="Genomic_DNA"/>
</dbReference>
<reference evidence="3 4" key="1">
    <citation type="journal article" date="2020" name="Int. J. Syst. Evol. Microbiol.">
        <title>Reclassification of Streptomyces castelarensis and Streptomyces sporoclivatus as later heterotypic synonyms of Streptomyces antimycoticus.</title>
        <authorList>
            <person name="Komaki H."/>
            <person name="Tamura T."/>
        </authorList>
    </citation>
    <scope>NUCLEOTIDE SEQUENCE [LARGE SCALE GENOMIC DNA]</scope>
    <source>
        <strain evidence="3 4">NBRC 13459</strain>
    </source>
</reference>
<evidence type="ECO:0000313" key="4">
    <source>
        <dbReference type="Proteomes" id="UP000301309"/>
    </source>
</evidence>
<organism evidence="3 4">
    <name type="scientific">Streptomyces violaceusniger</name>
    <dbReference type="NCBI Taxonomy" id="68280"/>
    <lineage>
        <taxon>Bacteria</taxon>
        <taxon>Bacillati</taxon>
        <taxon>Actinomycetota</taxon>
        <taxon>Actinomycetes</taxon>
        <taxon>Kitasatosporales</taxon>
        <taxon>Streptomycetaceae</taxon>
        <taxon>Streptomyces</taxon>
        <taxon>Streptomyces violaceusniger group</taxon>
    </lineage>
</organism>
<dbReference type="InterPro" id="IPR052350">
    <property type="entry name" value="Metallo-dep_Lactonases"/>
</dbReference>
<evidence type="ECO:0000259" key="2">
    <source>
        <dbReference type="Pfam" id="PF04909"/>
    </source>
</evidence>
<name>A0A4D4L2V6_STRVO</name>
<evidence type="ECO:0000313" key="3">
    <source>
        <dbReference type="EMBL" id="GDY52343.1"/>
    </source>
</evidence>
<dbReference type="GO" id="GO:0016787">
    <property type="term" value="F:hydrolase activity"/>
    <property type="evidence" value="ECO:0007669"/>
    <property type="project" value="UniProtKB-KW"/>
</dbReference>
<keyword evidence="4" id="KW-1185">Reference proteome</keyword>
<feature type="domain" description="Amidohydrolase-related" evidence="2">
    <location>
        <begin position="7"/>
        <end position="283"/>
    </location>
</feature>
<proteinExistence type="inferred from homology"/>
<evidence type="ECO:0000256" key="1">
    <source>
        <dbReference type="ARBA" id="ARBA00038310"/>
    </source>
</evidence>
<accession>A0A4D4L2V6</accession>